<reference evidence="7" key="1">
    <citation type="submission" date="2020-05" db="EMBL/GenBank/DDBJ databases">
        <authorList>
            <person name="Chiriac C."/>
            <person name="Salcher M."/>
            <person name="Ghai R."/>
            <person name="Kavagutti S V."/>
        </authorList>
    </citation>
    <scope>NUCLEOTIDE SEQUENCE</scope>
</reference>
<evidence type="ECO:0000256" key="2">
    <source>
        <dbReference type="ARBA" id="ARBA00022448"/>
    </source>
</evidence>
<keyword evidence="3" id="KW-0547">Nucleotide-binding</keyword>
<feature type="domain" description="ABC transporter" evidence="6">
    <location>
        <begin position="6"/>
        <end position="245"/>
    </location>
</feature>
<comment type="similarity">
    <text evidence="1">Belongs to the ABC transporter superfamily.</text>
</comment>
<dbReference type="Pfam" id="PF00005">
    <property type="entry name" value="ABC_tran"/>
    <property type="match status" value="1"/>
</dbReference>
<dbReference type="GO" id="GO:0015807">
    <property type="term" value="P:L-amino acid transport"/>
    <property type="evidence" value="ECO:0007669"/>
    <property type="project" value="TreeGrafter"/>
</dbReference>
<dbReference type="AlphaFoldDB" id="A0A6J7JVH6"/>
<dbReference type="InterPro" id="IPR017871">
    <property type="entry name" value="ABC_transporter-like_CS"/>
</dbReference>
<dbReference type="PROSITE" id="PS50893">
    <property type="entry name" value="ABC_TRANSPORTER_2"/>
    <property type="match status" value="1"/>
</dbReference>
<keyword evidence="5" id="KW-0029">Amino-acid transport</keyword>
<evidence type="ECO:0000256" key="4">
    <source>
        <dbReference type="ARBA" id="ARBA00022840"/>
    </source>
</evidence>
<gene>
    <name evidence="7" type="ORF">UFOPK3773_01190</name>
    <name evidence="8" type="ORF">UFOPK3992_00236</name>
</gene>
<dbReference type="Gene3D" id="3.40.50.300">
    <property type="entry name" value="P-loop containing nucleotide triphosphate hydrolases"/>
    <property type="match status" value="1"/>
</dbReference>
<dbReference type="GO" id="GO:0005524">
    <property type="term" value="F:ATP binding"/>
    <property type="evidence" value="ECO:0007669"/>
    <property type="project" value="UniProtKB-KW"/>
</dbReference>
<evidence type="ECO:0000313" key="7">
    <source>
        <dbReference type="EMBL" id="CAB4947067.1"/>
    </source>
</evidence>
<dbReference type="InterPro" id="IPR003439">
    <property type="entry name" value="ABC_transporter-like_ATP-bd"/>
</dbReference>
<dbReference type="EMBL" id="CAFBNF010000130">
    <property type="protein sequence ID" value="CAB4947067.1"/>
    <property type="molecule type" value="Genomic_DNA"/>
</dbReference>
<dbReference type="InterPro" id="IPR052156">
    <property type="entry name" value="BCAA_Transport_ATP-bd_LivF"/>
</dbReference>
<accession>A0A6J7JVH6</accession>
<dbReference type="SUPFAM" id="SSF52540">
    <property type="entry name" value="P-loop containing nucleoside triphosphate hydrolases"/>
    <property type="match status" value="1"/>
</dbReference>
<evidence type="ECO:0000259" key="6">
    <source>
        <dbReference type="PROSITE" id="PS50893"/>
    </source>
</evidence>
<dbReference type="InterPro" id="IPR003593">
    <property type="entry name" value="AAA+_ATPase"/>
</dbReference>
<evidence type="ECO:0000256" key="3">
    <source>
        <dbReference type="ARBA" id="ARBA00022741"/>
    </source>
</evidence>
<dbReference type="GO" id="GO:0016887">
    <property type="term" value="F:ATP hydrolysis activity"/>
    <property type="evidence" value="ECO:0007669"/>
    <property type="project" value="InterPro"/>
</dbReference>
<dbReference type="PROSITE" id="PS00211">
    <property type="entry name" value="ABC_TRANSPORTER_1"/>
    <property type="match status" value="1"/>
</dbReference>
<dbReference type="PANTHER" id="PTHR43820:SF4">
    <property type="entry name" value="HIGH-AFFINITY BRANCHED-CHAIN AMINO ACID TRANSPORT ATP-BINDING PROTEIN LIVF"/>
    <property type="match status" value="1"/>
</dbReference>
<evidence type="ECO:0000313" key="8">
    <source>
        <dbReference type="EMBL" id="CAB4994048.1"/>
    </source>
</evidence>
<dbReference type="PANTHER" id="PTHR43820">
    <property type="entry name" value="HIGH-AFFINITY BRANCHED-CHAIN AMINO ACID TRANSPORT ATP-BINDING PROTEIN LIVF"/>
    <property type="match status" value="1"/>
</dbReference>
<keyword evidence="4" id="KW-0067">ATP-binding</keyword>
<organism evidence="7">
    <name type="scientific">freshwater metagenome</name>
    <dbReference type="NCBI Taxonomy" id="449393"/>
    <lineage>
        <taxon>unclassified sequences</taxon>
        <taxon>metagenomes</taxon>
        <taxon>ecological metagenomes</taxon>
    </lineage>
</organism>
<name>A0A6J7JVH6_9ZZZZ</name>
<evidence type="ECO:0000256" key="1">
    <source>
        <dbReference type="ARBA" id="ARBA00005417"/>
    </source>
</evidence>
<keyword evidence="2" id="KW-0813">Transport</keyword>
<dbReference type="GO" id="GO:0015658">
    <property type="term" value="F:branched-chain amino acid transmembrane transporter activity"/>
    <property type="evidence" value="ECO:0007669"/>
    <property type="project" value="TreeGrafter"/>
</dbReference>
<evidence type="ECO:0000256" key="5">
    <source>
        <dbReference type="ARBA" id="ARBA00022970"/>
    </source>
</evidence>
<dbReference type="InterPro" id="IPR027417">
    <property type="entry name" value="P-loop_NTPase"/>
</dbReference>
<proteinExistence type="inferred from homology"/>
<sequence>MADSILRLSGVSAGYGPVRVLHDLNLDVSPGERIGLVGLNGHGKTTMLSTIVGLTGWQDGSILFEGREIGGRRTHGMGRTTPGIVRQGIALAPQGDAIFPGLSVRDNLDSGAYTKSSWRARSRRREYILDIFPPLAKLLGQSAGTLSGGERRMVSVGRALMSESTLYLVDEPSLGLAPKISMSLVTALCSIDLGEGAMIIAEQNLPLLQGKVDRVLGMHAGELKLDVGEALGDVPTAPEGRGGWG</sequence>
<dbReference type="EMBL" id="CAFBOZ010000020">
    <property type="protein sequence ID" value="CAB4994048.1"/>
    <property type="molecule type" value="Genomic_DNA"/>
</dbReference>
<dbReference type="SMART" id="SM00382">
    <property type="entry name" value="AAA"/>
    <property type="match status" value="1"/>
</dbReference>
<protein>
    <submittedName>
        <fullName evidence="7">Unannotated protein</fullName>
    </submittedName>
</protein>